<evidence type="ECO:0000313" key="2">
    <source>
        <dbReference type="Proteomes" id="UP001400166"/>
    </source>
</evidence>
<comment type="caution">
    <text evidence="1">The sequence shown here is derived from an EMBL/GenBank/DDBJ whole genome shotgun (WGS) entry which is preliminary data.</text>
</comment>
<name>A0ABV0C1H4_9GAMM</name>
<evidence type="ECO:0008006" key="3">
    <source>
        <dbReference type="Google" id="ProtNLM"/>
    </source>
</evidence>
<organism evidence="1 2">
    <name type="scientific">Stenotrophomonas hibiscicola</name>
    <dbReference type="NCBI Taxonomy" id="86189"/>
    <lineage>
        <taxon>Bacteria</taxon>
        <taxon>Pseudomonadati</taxon>
        <taxon>Pseudomonadota</taxon>
        <taxon>Gammaproteobacteria</taxon>
        <taxon>Lysobacterales</taxon>
        <taxon>Lysobacteraceae</taxon>
        <taxon>Stenotrophomonas</taxon>
        <taxon>Stenotrophomonas maltophilia group</taxon>
    </lineage>
</organism>
<proteinExistence type="predicted"/>
<dbReference type="EMBL" id="JBDJOF010000001">
    <property type="protein sequence ID" value="MEN5388250.1"/>
    <property type="molecule type" value="Genomic_DNA"/>
</dbReference>
<gene>
    <name evidence="1" type="ORF">ABE587_00165</name>
</gene>
<sequence length="277" mass="30749">MPRLQQMKLPISATILALQLLSGCRHTPDRESPDRSLSPTIDAGVVDVAIKVPTELEAMDMQVIYRSKTCTITSYSASGIPYDRDGYQRMDLKPIQQEQSRIFEAKVPVNGGGSCNWTLSKVTFGAKYKDTSAFGEDIRSGLPAGMTVIFDDNHSPNGRWDIKADGDLTVVRDYYPWLSERFLGGHTKSMSLITNGDYYLTYKAPDARNVHFEPILHSQFLTRSVGPKVKAKGNKTIFYYPDGSNSSEAYSRPNHAKLQAIRMAAAARRQALSDSEG</sequence>
<keyword evidence="2" id="KW-1185">Reference proteome</keyword>
<accession>A0ABV0C1H4</accession>
<protein>
    <recommendedName>
        <fullName evidence="3">Lipoprotein</fullName>
    </recommendedName>
</protein>
<dbReference type="RefSeq" id="WP_346469168.1">
    <property type="nucleotide sequence ID" value="NZ_JBDJOF010000001.1"/>
</dbReference>
<evidence type="ECO:0000313" key="1">
    <source>
        <dbReference type="EMBL" id="MEN5388250.1"/>
    </source>
</evidence>
<dbReference type="Proteomes" id="UP001400166">
    <property type="component" value="Unassembled WGS sequence"/>
</dbReference>
<reference evidence="1 2" key="1">
    <citation type="submission" date="2024-04" db="EMBL/GenBank/DDBJ databases">
        <title>WGS of bacteria from Torrens River.</title>
        <authorList>
            <person name="Wyrsch E.R."/>
            <person name="Drigo B."/>
        </authorList>
    </citation>
    <scope>NUCLEOTIDE SEQUENCE [LARGE SCALE GENOMIC DNA]</scope>
    <source>
        <strain evidence="1 2">TWI153</strain>
    </source>
</reference>
<dbReference type="PROSITE" id="PS51257">
    <property type="entry name" value="PROKAR_LIPOPROTEIN"/>
    <property type="match status" value="1"/>
</dbReference>